<evidence type="ECO:0000313" key="17">
    <source>
        <dbReference type="Proteomes" id="UP000230423"/>
    </source>
</evidence>
<evidence type="ECO:0000256" key="15">
    <source>
        <dbReference type="RuleBase" id="RU363063"/>
    </source>
</evidence>
<dbReference type="Gene3D" id="3.90.550.50">
    <property type="match status" value="1"/>
</dbReference>
<keyword evidence="9 15" id="KW-0735">Signal-anchor</keyword>
<dbReference type="FunFam" id="3.90.550.50:FF:000018">
    <property type="entry name" value="Hexosyltransferase"/>
    <property type="match status" value="1"/>
</dbReference>
<dbReference type="Proteomes" id="UP000230423">
    <property type="component" value="Unassembled WGS sequence"/>
</dbReference>
<keyword evidence="17" id="KW-1185">Reference proteome</keyword>
<dbReference type="GO" id="GO:0000139">
    <property type="term" value="C:Golgi membrane"/>
    <property type="evidence" value="ECO:0007669"/>
    <property type="project" value="UniProtKB-SubCell"/>
</dbReference>
<evidence type="ECO:0000256" key="2">
    <source>
        <dbReference type="ARBA" id="ARBA00004323"/>
    </source>
</evidence>
<dbReference type="InterPro" id="IPR002659">
    <property type="entry name" value="Glyco_trans_31"/>
</dbReference>
<keyword evidence="8 15" id="KW-0812">Transmembrane</keyword>
<dbReference type="AlphaFoldDB" id="A0A2G9UJZ3"/>
<dbReference type="PANTHER" id="PTHR11214:SF3">
    <property type="entry name" value="BETA-1,3-GALACTOSYLTRANSFERASE 6"/>
    <property type="match status" value="1"/>
</dbReference>
<reference evidence="16 17" key="1">
    <citation type="submission" date="2015-09" db="EMBL/GenBank/DDBJ databases">
        <title>Draft genome of the parasitic nematode Teladorsagia circumcincta isolate WARC Sus (inbred).</title>
        <authorList>
            <person name="Mitreva M."/>
        </authorList>
    </citation>
    <scope>NUCLEOTIDE SEQUENCE [LARGE SCALE GENOMIC DNA]</scope>
    <source>
        <strain evidence="16 17">S</strain>
    </source>
</reference>
<comment type="subcellular location">
    <subcellularLocation>
        <location evidence="2 15">Golgi apparatus membrane</location>
        <topology evidence="2 15">Single-pass type II membrane protein</topology>
    </subcellularLocation>
</comment>
<comment type="pathway">
    <text evidence="3">Glycan metabolism; chondroitin sulfate biosynthesis.</text>
</comment>
<evidence type="ECO:0000256" key="8">
    <source>
        <dbReference type="ARBA" id="ARBA00022692"/>
    </source>
</evidence>
<keyword evidence="7 16" id="KW-0808">Transferase</keyword>
<feature type="transmembrane region" description="Helical" evidence="15">
    <location>
        <begin position="12"/>
        <end position="33"/>
    </location>
</feature>
<evidence type="ECO:0000256" key="5">
    <source>
        <dbReference type="ARBA" id="ARBA00008661"/>
    </source>
</evidence>
<keyword evidence="10 15" id="KW-1133">Transmembrane helix</keyword>
<keyword evidence="13" id="KW-0325">Glycoprotein</keyword>
<evidence type="ECO:0000313" key="16">
    <source>
        <dbReference type="EMBL" id="PIO70463.1"/>
    </source>
</evidence>
<dbReference type="PANTHER" id="PTHR11214">
    <property type="entry name" value="BETA-1,3-N-ACETYLGLUCOSAMINYLTRANSFERASE"/>
    <property type="match status" value="1"/>
</dbReference>
<keyword evidence="12 15" id="KW-0472">Membrane</keyword>
<evidence type="ECO:0000256" key="7">
    <source>
        <dbReference type="ARBA" id="ARBA00022679"/>
    </source>
</evidence>
<dbReference type="GO" id="GO:0006506">
    <property type="term" value="P:GPI anchor biosynthetic process"/>
    <property type="evidence" value="ECO:0007669"/>
    <property type="project" value="InterPro"/>
</dbReference>
<evidence type="ECO:0000256" key="11">
    <source>
        <dbReference type="ARBA" id="ARBA00023034"/>
    </source>
</evidence>
<evidence type="ECO:0000256" key="4">
    <source>
        <dbReference type="ARBA" id="ARBA00005093"/>
    </source>
</evidence>
<proteinExistence type="inferred from homology"/>
<comment type="pathway">
    <text evidence="4">Glycan metabolism; heparan sulfate biosynthesis.</text>
</comment>
<keyword evidence="14" id="KW-0464">Manganese</keyword>
<gene>
    <name evidence="16" type="ORF">TELCIR_07683</name>
</gene>
<evidence type="ECO:0000256" key="13">
    <source>
        <dbReference type="ARBA" id="ARBA00023180"/>
    </source>
</evidence>
<evidence type="ECO:0000256" key="9">
    <source>
        <dbReference type="ARBA" id="ARBA00022968"/>
    </source>
</evidence>
<evidence type="ECO:0000256" key="12">
    <source>
        <dbReference type="ARBA" id="ARBA00023136"/>
    </source>
</evidence>
<dbReference type="EC" id="2.4.1.-" evidence="15"/>
<dbReference type="Pfam" id="PF01762">
    <property type="entry name" value="Galactosyl_T"/>
    <property type="match status" value="1"/>
</dbReference>
<dbReference type="OrthoDB" id="1158011at2759"/>
<organism evidence="16 17">
    <name type="scientific">Teladorsagia circumcincta</name>
    <name type="common">Brown stomach worm</name>
    <name type="synonym">Ostertagia circumcincta</name>
    <dbReference type="NCBI Taxonomy" id="45464"/>
    <lineage>
        <taxon>Eukaryota</taxon>
        <taxon>Metazoa</taxon>
        <taxon>Ecdysozoa</taxon>
        <taxon>Nematoda</taxon>
        <taxon>Chromadorea</taxon>
        <taxon>Rhabditida</taxon>
        <taxon>Rhabditina</taxon>
        <taxon>Rhabditomorpha</taxon>
        <taxon>Strongyloidea</taxon>
        <taxon>Trichostrongylidae</taxon>
        <taxon>Teladorsagia</taxon>
    </lineage>
</organism>
<sequence length="378" mass="43287">MWTIVNRITMSFLRKYLLGAIAVCIICTLVITYNCSCESGNGSYSYMPKPAARAPSAEAQTAALPETFLLIAIMSAPNESDVRAVIRNTWLQLSQKGPSVVQHRFPIGGKGLSETMRQQLEEEQKTHGDIAIIENLEETYANLALKTLRTMEYAYQNFRFQYILKVDSDSFVRLGAFIKSLKDIQHPRLYWGFLDGRAKPFRKGKWREADWMLCDRYLPYQLGGGYVLSYELARFLALNARLFKMYKNEDVSVGAWLAGLNVKYVHDPRFDTEWVSRGCNNEYLITHKKSPDDIQKLYNSMVVSQILPKRFPFLWACLFGIFQQTMLMNGYQEWIINGENPRDTIFAANAEGICSLMGYITIYYLADSLAVFISRTGN</sequence>
<evidence type="ECO:0000256" key="14">
    <source>
        <dbReference type="ARBA" id="ARBA00023211"/>
    </source>
</evidence>
<evidence type="ECO:0000256" key="10">
    <source>
        <dbReference type="ARBA" id="ARBA00022989"/>
    </source>
</evidence>
<dbReference type="Pfam" id="PF06423">
    <property type="entry name" value="GWT1"/>
    <property type="match status" value="1"/>
</dbReference>
<comment type="similarity">
    <text evidence="5 15">Belongs to the glycosyltransferase 31 family.</text>
</comment>
<name>A0A2G9UJZ3_TELCI</name>
<evidence type="ECO:0000256" key="6">
    <source>
        <dbReference type="ARBA" id="ARBA00022676"/>
    </source>
</evidence>
<dbReference type="InterPro" id="IPR009447">
    <property type="entry name" value="PIGW/GWT1"/>
</dbReference>
<dbReference type="GO" id="GO:0047220">
    <property type="term" value="F:galactosylxylosylprotein 3-beta-galactosyltransferase activity"/>
    <property type="evidence" value="ECO:0007669"/>
    <property type="project" value="TreeGrafter"/>
</dbReference>
<dbReference type="EMBL" id="KZ346261">
    <property type="protein sequence ID" value="PIO70463.1"/>
    <property type="molecule type" value="Genomic_DNA"/>
</dbReference>
<protein>
    <recommendedName>
        <fullName evidence="15">Hexosyltransferase</fullName>
        <ecNumber evidence="15">2.4.1.-</ecNumber>
    </recommendedName>
</protein>
<accession>A0A2G9UJZ3</accession>
<evidence type="ECO:0000256" key="3">
    <source>
        <dbReference type="ARBA" id="ARBA00004840"/>
    </source>
</evidence>
<comment type="cofactor">
    <cofactor evidence="1">
        <name>Mn(2+)</name>
        <dbReference type="ChEBI" id="CHEBI:29035"/>
    </cofactor>
</comment>
<keyword evidence="11 15" id="KW-0333">Golgi apparatus</keyword>
<dbReference type="GO" id="GO:0006493">
    <property type="term" value="P:protein O-linked glycosylation"/>
    <property type="evidence" value="ECO:0007669"/>
    <property type="project" value="TreeGrafter"/>
</dbReference>
<evidence type="ECO:0000256" key="1">
    <source>
        <dbReference type="ARBA" id="ARBA00001936"/>
    </source>
</evidence>
<keyword evidence="6 15" id="KW-0328">Glycosyltransferase</keyword>
<dbReference type="GO" id="GO:0006024">
    <property type="term" value="P:glycosaminoglycan biosynthetic process"/>
    <property type="evidence" value="ECO:0007669"/>
    <property type="project" value="UniProtKB-ARBA"/>
</dbReference>
<dbReference type="GO" id="GO:0016746">
    <property type="term" value="F:acyltransferase activity"/>
    <property type="evidence" value="ECO:0007669"/>
    <property type="project" value="InterPro"/>
</dbReference>